<name>A0ABR9W3F4_9MICO</name>
<comment type="caution">
    <text evidence="4">The sequence shown here is derived from an EMBL/GenBank/DDBJ whole genome shotgun (WGS) entry which is preliminary data.</text>
</comment>
<feature type="transmembrane region" description="Helical" evidence="3">
    <location>
        <begin position="115"/>
        <end position="136"/>
    </location>
</feature>
<sequence length="157" mass="16848">MVPRNCIGARPSTRPAWSPPGTLVVIKPAAPEEIGVGDVITFQIESGKPAVATHRVIARSTDSGTGEIRFTTQGDANNTPDPERVQPAQIRGKVWYAIPYLGWANQAIDGSTRSWAVPTLAGALFAYAAWTVGSGLRERRQKKRTAEEAPAPRSEGD</sequence>
<accession>A0ABR9W3F4</accession>
<evidence type="ECO:0000256" key="1">
    <source>
        <dbReference type="NCBIfam" id="TIGR02228"/>
    </source>
</evidence>
<gene>
    <name evidence="4" type="ORF">IOE58_12500</name>
</gene>
<feature type="region of interest" description="Disordered" evidence="2">
    <location>
        <begin position="65"/>
        <end position="84"/>
    </location>
</feature>
<dbReference type="InterPro" id="IPR001733">
    <property type="entry name" value="Peptidase_S26B"/>
</dbReference>
<dbReference type="GO" id="GO:0009003">
    <property type="term" value="F:signal peptidase activity"/>
    <property type="evidence" value="ECO:0007669"/>
    <property type="project" value="UniProtKB-EC"/>
</dbReference>
<evidence type="ECO:0000313" key="4">
    <source>
        <dbReference type="EMBL" id="MBE9404966.1"/>
    </source>
</evidence>
<organism evidence="4 5">
    <name type="scientific">Brachybacterium epidermidis</name>
    <dbReference type="NCBI Taxonomy" id="2781983"/>
    <lineage>
        <taxon>Bacteria</taxon>
        <taxon>Bacillati</taxon>
        <taxon>Actinomycetota</taxon>
        <taxon>Actinomycetes</taxon>
        <taxon>Micrococcales</taxon>
        <taxon>Dermabacteraceae</taxon>
        <taxon>Brachybacterium</taxon>
    </lineage>
</organism>
<evidence type="ECO:0000313" key="5">
    <source>
        <dbReference type="Proteomes" id="UP000644727"/>
    </source>
</evidence>
<dbReference type="EMBL" id="JADEYR010000017">
    <property type="protein sequence ID" value="MBE9404966.1"/>
    <property type="molecule type" value="Genomic_DNA"/>
</dbReference>
<dbReference type="EC" id="3.4.21.89" evidence="1"/>
<feature type="region of interest" description="Disordered" evidence="2">
    <location>
        <begin position="136"/>
        <end position="157"/>
    </location>
</feature>
<dbReference type="InterPro" id="IPR019533">
    <property type="entry name" value="Peptidase_S26"/>
</dbReference>
<reference evidence="4 5" key="1">
    <citation type="submission" date="2020-10" db="EMBL/GenBank/DDBJ databases">
        <title>Draft genome and description of Brachybacterium epidermidis sp nov.</title>
        <authorList>
            <person name="Boxberger M."/>
            <person name="La Scola B."/>
        </authorList>
    </citation>
    <scope>NUCLEOTIDE SEQUENCE [LARGE SCALE GENOMIC DNA]</scope>
    <source>
        <strain evidence="4 5">Marseille-Q2903</strain>
    </source>
</reference>
<keyword evidence="3" id="KW-1133">Transmembrane helix</keyword>
<evidence type="ECO:0000256" key="3">
    <source>
        <dbReference type="SAM" id="Phobius"/>
    </source>
</evidence>
<keyword evidence="3" id="KW-0812">Transmembrane</keyword>
<dbReference type="Proteomes" id="UP000644727">
    <property type="component" value="Unassembled WGS sequence"/>
</dbReference>
<proteinExistence type="predicted"/>
<protein>
    <recommendedName>
        <fullName evidence="1">Signal peptidase I</fullName>
        <ecNumber evidence="1">3.4.21.89</ecNumber>
    </recommendedName>
</protein>
<keyword evidence="4" id="KW-0378">Hydrolase</keyword>
<evidence type="ECO:0000256" key="2">
    <source>
        <dbReference type="SAM" id="MobiDB-lite"/>
    </source>
</evidence>
<keyword evidence="3" id="KW-0472">Membrane</keyword>
<dbReference type="CDD" id="cd06530">
    <property type="entry name" value="S26_SPase_I"/>
    <property type="match status" value="1"/>
</dbReference>
<feature type="compositionally biased region" description="Polar residues" evidence="2">
    <location>
        <begin position="65"/>
        <end position="80"/>
    </location>
</feature>
<dbReference type="NCBIfam" id="TIGR02228">
    <property type="entry name" value="sigpep_I_arch"/>
    <property type="match status" value="1"/>
</dbReference>
<keyword evidence="5" id="KW-1185">Reference proteome</keyword>